<feature type="chain" id="PRO_5039075640" evidence="1">
    <location>
        <begin position="21"/>
        <end position="131"/>
    </location>
</feature>
<reference evidence="2 3" key="1">
    <citation type="submission" date="2015-01" db="EMBL/GenBank/DDBJ databases">
        <title>Paenibacillus swuensis/DY6/whole genome sequencing.</title>
        <authorList>
            <person name="Kim M.K."/>
            <person name="Srinivasan S."/>
            <person name="Lee J.-J."/>
        </authorList>
    </citation>
    <scope>NUCLEOTIDE SEQUENCE [LARGE SCALE GENOMIC DNA]</scope>
    <source>
        <strain evidence="2 3">DY6</strain>
    </source>
</reference>
<dbReference type="EMBL" id="CP011388">
    <property type="protein sequence ID" value="ANE45442.1"/>
    <property type="molecule type" value="Genomic_DNA"/>
</dbReference>
<dbReference type="RefSeq" id="WP_068604089.1">
    <property type="nucleotide sequence ID" value="NZ_CP011388.1"/>
</dbReference>
<feature type="signal peptide" evidence="1">
    <location>
        <begin position="1"/>
        <end position="20"/>
    </location>
</feature>
<organism evidence="2 3">
    <name type="scientific">Paenibacillus swuensis</name>
    <dbReference type="NCBI Taxonomy" id="1178515"/>
    <lineage>
        <taxon>Bacteria</taxon>
        <taxon>Bacillati</taxon>
        <taxon>Bacillota</taxon>
        <taxon>Bacilli</taxon>
        <taxon>Bacillales</taxon>
        <taxon>Paenibacillaceae</taxon>
        <taxon>Paenibacillus</taxon>
    </lineage>
</organism>
<evidence type="ECO:0000313" key="3">
    <source>
        <dbReference type="Proteomes" id="UP000076927"/>
    </source>
</evidence>
<protein>
    <submittedName>
        <fullName evidence="2">Uncharacterized protein</fullName>
    </submittedName>
</protein>
<keyword evidence="1" id="KW-0732">Signal</keyword>
<proteinExistence type="predicted"/>
<dbReference type="KEGG" id="pswu:SY83_02885"/>
<evidence type="ECO:0000313" key="2">
    <source>
        <dbReference type="EMBL" id="ANE45442.1"/>
    </source>
</evidence>
<dbReference type="PATRIC" id="fig|1178515.4.peg.562"/>
<gene>
    <name evidence="2" type="ORF">SY83_02885</name>
</gene>
<sequence length="131" mass="14962">MKKKLLPTLAAMLVFTTLNTSTTASPSSCYNKNKFFGINSNDLDQYPDIEQMIKDKGQEKYVIRDNKISDFMKKELGIEDRFTPKISNIENKIGKEQVDRIRKEYGLGDPPEPRVSMGQVILVELDCGRIE</sequence>
<dbReference type="Proteomes" id="UP000076927">
    <property type="component" value="Chromosome"/>
</dbReference>
<keyword evidence="3" id="KW-1185">Reference proteome</keyword>
<name>A0A172TEQ9_9BACL</name>
<accession>A0A172TEQ9</accession>
<evidence type="ECO:0000256" key="1">
    <source>
        <dbReference type="SAM" id="SignalP"/>
    </source>
</evidence>
<dbReference type="AlphaFoldDB" id="A0A172TEQ9"/>